<organism evidence="1 2">
    <name type="scientific">Fructobacillus papyriferae</name>
    <dbReference type="NCBI Taxonomy" id="2713171"/>
    <lineage>
        <taxon>Bacteria</taxon>
        <taxon>Bacillati</taxon>
        <taxon>Bacillota</taxon>
        <taxon>Bacilli</taxon>
        <taxon>Lactobacillales</taxon>
        <taxon>Lactobacillaceae</taxon>
        <taxon>Fructobacillus</taxon>
    </lineage>
</organism>
<comment type="caution">
    <text evidence="1">The sequence shown here is derived from an EMBL/GenBank/DDBJ whole genome shotgun (WGS) entry which is preliminary data.</text>
</comment>
<name>A0ABS5QPI9_9LACO</name>
<reference evidence="1 2" key="1">
    <citation type="submission" date="2020-02" db="EMBL/GenBank/DDBJ databases">
        <title>Fructobacillus sp. isolated from paper mulberry of Taiwan.</title>
        <authorList>
            <person name="Lin S.-T."/>
        </authorList>
    </citation>
    <scope>NUCLEOTIDE SEQUENCE [LARGE SCALE GENOMIC DNA]</scope>
    <source>
        <strain evidence="1 2">M1-10</strain>
    </source>
</reference>
<dbReference type="Proteomes" id="UP001519418">
    <property type="component" value="Unassembled WGS sequence"/>
</dbReference>
<dbReference type="RefSeq" id="WP_213819673.1">
    <property type="nucleotide sequence ID" value="NZ_JAAMFI010000001.1"/>
</dbReference>
<protein>
    <submittedName>
        <fullName evidence="1">Uncharacterized protein</fullName>
    </submittedName>
</protein>
<evidence type="ECO:0000313" key="2">
    <source>
        <dbReference type="Proteomes" id="UP001519418"/>
    </source>
</evidence>
<evidence type="ECO:0000313" key="1">
    <source>
        <dbReference type="EMBL" id="MBS9335094.1"/>
    </source>
</evidence>
<dbReference type="EMBL" id="JAAMFI010000001">
    <property type="protein sequence ID" value="MBS9335094.1"/>
    <property type="molecule type" value="Genomic_DNA"/>
</dbReference>
<accession>A0ABS5QPI9</accession>
<sequence length="101" mass="11436">MVGTKVKKGYVLLPTLVILAAMSLTYLFQARLFAEEVAGIRAVQKRQQIDTIQLRASKDFAENGQEQGRLFGLDYRIDQDQVITFLNGRKASRPLLRPELV</sequence>
<gene>
    <name evidence="1" type="ORF">G6R27_03445</name>
</gene>
<proteinExistence type="predicted"/>
<keyword evidence="2" id="KW-1185">Reference proteome</keyword>